<sequence length="90" mass="9711">MSVNIDLQRSGNNLNIMVGAKSETAPAILLWILVKQDDSERFFYPQNFSVGGAYVYPGLMQSKLNIGIGDGKVEVIVYAVSTNDIVSASA</sequence>
<dbReference type="KEGG" id="naci:NUH88_15495"/>
<dbReference type="AlphaFoldDB" id="A0A9J7AR33"/>
<gene>
    <name evidence="1" type="ORF">NUH88_15495</name>
</gene>
<organism evidence="1 2">
    <name type="scientific">Nisaea acidiphila</name>
    <dbReference type="NCBI Taxonomy" id="1862145"/>
    <lineage>
        <taxon>Bacteria</taxon>
        <taxon>Pseudomonadati</taxon>
        <taxon>Pseudomonadota</taxon>
        <taxon>Alphaproteobacteria</taxon>
        <taxon>Rhodospirillales</taxon>
        <taxon>Thalassobaculaceae</taxon>
        <taxon>Nisaea</taxon>
    </lineage>
</organism>
<accession>A0A9J7AR33</accession>
<dbReference type="Proteomes" id="UP001060336">
    <property type="component" value="Chromosome"/>
</dbReference>
<dbReference type="RefSeq" id="WP_257767306.1">
    <property type="nucleotide sequence ID" value="NZ_CP102480.1"/>
</dbReference>
<evidence type="ECO:0000313" key="2">
    <source>
        <dbReference type="Proteomes" id="UP001060336"/>
    </source>
</evidence>
<dbReference type="EMBL" id="CP102480">
    <property type="protein sequence ID" value="UUX48804.1"/>
    <property type="molecule type" value="Genomic_DNA"/>
</dbReference>
<evidence type="ECO:0000313" key="1">
    <source>
        <dbReference type="EMBL" id="UUX48804.1"/>
    </source>
</evidence>
<reference evidence="1" key="1">
    <citation type="submission" date="2022-08" db="EMBL/GenBank/DDBJ databases">
        <title>Nisaea acidiphila sp. nov., isolated from a marine algal debris and emended description of the genus Nisaea Urios et al. 2008.</title>
        <authorList>
            <person name="Kwon K."/>
        </authorList>
    </citation>
    <scope>NUCLEOTIDE SEQUENCE</scope>
    <source>
        <strain evidence="1">MEBiC11861</strain>
    </source>
</reference>
<proteinExistence type="predicted"/>
<keyword evidence="2" id="KW-1185">Reference proteome</keyword>
<name>A0A9J7AR33_9PROT</name>
<protein>
    <submittedName>
        <fullName evidence="1">Uncharacterized protein</fullName>
    </submittedName>
</protein>